<evidence type="ECO:0000313" key="1">
    <source>
        <dbReference type="EMBL" id="KAK1138637.1"/>
    </source>
</evidence>
<accession>A0ACC3AM95</accession>
<sequence>MATLSEDSHMASTISQIDDVITWEQFEDAFERLSIKDDCGSGESGTSSPTNTAVLSQSEAPNEPQSYHIEDVAHSAKKPGLRGRASSMPPPTIRVTPPPTDPCEDECMSS</sequence>
<proteinExistence type="predicted"/>
<dbReference type="Proteomes" id="UP001177260">
    <property type="component" value="Unassembled WGS sequence"/>
</dbReference>
<keyword evidence="2" id="KW-1185">Reference proteome</keyword>
<gene>
    <name evidence="1" type="ORF">N8T08_002132</name>
</gene>
<dbReference type="EMBL" id="JAOPJF010000137">
    <property type="protein sequence ID" value="KAK1138637.1"/>
    <property type="molecule type" value="Genomic_DNA"/>
</dbReference>
<reference evidence="1 2" key="1">
    <citation type="journal article" date="2023" name="ACS Omega">
        <title>Identification of the Neoaspergillic Acid Biosynthesis Gene Cluster by Establishing an In Vitro CRISPR-Ribonucleoprotein Genetic System in Aspergillus melleus.</title>
        <authorList>
            <person name="Yuan B."/>
            <person name="Grau M.F."/>
            <person name="Murata R.M."/>
            <person name="Torok T."/>
            <person name="Venkateswaran K."/>
            <person name="Stajich J.E."/>
            <person name="Wang C.C.C."/>
        </authorList>
    </citation>
    <scope>NUCLEOTIDE SEQUENCE [LARGE SCALE GENOMIC DNA]</scope>
    <source>
        <strain evidence="1 2">IMV 1140</strain>
    </source>
</reference>
<protein>
    <submittedName>
        <fullName evidence="1">Uncharacterized protein</fullName>
    </submittedName>
</protein>
<organism evidence="1 2">
    <name type="scientific">Aspergillus melleus</name>
    <dbReference type="NCBI Taxonomy" id="138277"/>
    <lineage>
        <taxon>Eukaryota</taxon>
        <taxon>Fungi</taxon>
        <taxon>Dikarya</taxon>
        <taxon>Ascomycota</taxon>
        <taxon>Pezizomycotina</taxon>
        <taxon>Eurotiomycetes</taxon>
        <taxon>Eurotiomycetidae</taxon>
        <taxon>Eurotiales</taxon>
        <taxon>Aspergillaceae</taxon>
        <taxon>Aspergillus</taxon>
        <taxon>Aspergillus subgen. Circumdati</taxon>
    </lineage>
</organism>
<name>A0ACC3AM95_9EURO</name>
<evidence type="ECO:0000313" key="2">
    <source>
        <dbReference type="Proteomes" id="UP001177260"/>
    </source>
</evidence>
<comment type="caution">
    <text evidence="1">The sequence shown here is derived from an EMBL/GenBank/DDBJ whole genome shotgun (WGS) entry which is preliminary data.</text>
</comment>